<evidence type="ECO:0000256" key="8">
    <source>
        <dbReference type="RuleBase" id="RU003682"/>
    </source>
</evidence>
<evidence type="ECO:0000256" key="7">
    <source>
        <dbReference type="ARBA" id="ARBA00066708"/>
    </source>
</evidence>
<evidence type="ECO:0000256" key="6">
    <source>
        <dbReference type="ARBA" id="ARBA00061282"/>
    </source>
</evidence>
<dbReference type="GeneID" id="113717041"/>
<dbReference type="Gene3D" id="2.60.120.330">
    <property type="entry name" value="B-lactam Antibiotic, Isopenicillin N Synthase, Chain"/>
    <property type="match status" value="1"/>
</dbReference>
<dbReference type="RefSeq" id="XP_027097490.1">
    <property type="nucleotide sequence ID" value="XM_027241689.2"/>
</dbReference>
<evidence type="ECO:0000313" key="10">
    <source>
        <dbReference type="Proteomes" id="UP001652660"/>
    </source>
</evidence>
<evidence type="ECO:0000256" key="2">
    <source>
        <dbReference type="ARBA" id="ARBA00022964"/>
    </source>
</evidence>
<keyword evidence="3 8" id="KW-0560">Oxidoreductase</keyword>
<dbReference type="GO" id="GO:0046872">
    <property type="term" value="F:metal ion binding"/>
    <property type="evidence" value="ECO:0007669"/>
    <property type="project" value="UniProtKB-KW"/>
</dbReference>
<dbReference type="PROSITE" id="PS51471">
    <property type="entry name" value="FE2OG_OXY"/>
    <property type="match status" value="1"/>
</dbReference>
<dbReference type="InterPro" id="IPR027443">
    <property type="entry name" value="IPNS-like_sf"/>
</dbReference>
<dbReference type="Pfam" id="PF03171">
    <property type="entry name" value="2OG-FeII_Oxy"/>
    <property type="match status" value="1"/>
</dbReference>
<dbReference type="PANTHER" id="PTHR47990">
    <property type="entry name" value="2-OXOGLUTARATE (2OG) AND FE(II)-DEPENDENT OXYGENASE SUPERFAMILY PROTEIN-RELATED"/>
    <property type="match status" value="1"/>
</dbReference>
<organism evidence="10 11">
    <name type="scientific">Coffea arabica</name>
    <name type="common">Arabian coffee</name>
    <dbReference type="NCBI Taxonomy" id="13443"/>
    <lineage>
        <taxon>Eukaryota</taxon>
        <taxon>Viridiplantae</taxon>
        <taxon>Streptophyta</taxon>
        <taxon>Embryophyta</taxon>
        <taxon>Tracheophyta</taxon>
        <taxon>Spermatophyta</taxon>
        <taxon>Magnoliopsida</taxon>
        <taxon>eudicotyledons</taxon>
        <taxon>Gunneridae</taxon>
        <taxon>Pentapetalae</taxon>
        <taxon>asterids</taxon>
        <taxon>lamiids</taxon>
        <taxon>Gentianales</taxon>
        <taxon>Rubiaceae</taxon>
        <taxon>Ixoroideae</taxon>
        <taxon>Gardenieae complex</taxon>
        <taxon>Bertiereae - Coffeeae clade</taxon>
        <taxon>Coffeeae</taxon>
        <taxon>Coffea</taxon>
    </lineage>
</organism>
<dbReference type="OrthoDB" id="288590at2759"/>
<protein>
    <recommendedName>
        <fullName evidence="7">gibberellin 2beta-dioxygenase</fullName>
        <ecNumber evidence="7">1.14.11.13</ecNumber>
    </recommendedName>
</protein>
<dbReference type="InterPro" id="IPR026992">
    <property type="entry name" value="DIOX_N"/>
</dbReference>
<dbReference type="InterPro" id="IPR044861">
    <property type="entry name" value="IPNS-like_FE2OG_OXY"/>
</dbReference>
<keyword evidence="1 8" id="KW-0479">Metal-binding</keyword>
<evidence type="ECO:0000256" key="4">
    <source>
        <dbReference type="ARBA" id="ARBA00023004"/>
    </source>
</evidence>
<dbReference type="GO" id="GO:0009805">
    <property type="term" value="P:coumarin biosynthetic process"/>
    <property type="evidence" value="ECO:0007669"/>
    <property type="project" value="UniProtKB-ARBA"/>
</dbReference>
<proteinExistence type="inferred from homology"/>
<dbReference type="GO" id="GO:0045543">
    <property type="term" value="F:gibberellin 2-beta-dioxygenase activity"/>
    <property type="evidence" value="ECO:0007669"/>
    <property type="project" value="UniProtKB-EC"/>
</dbReference>
<keyword evidence="2" id="KW-0223">Dioxygenase</keyword>
<reference evidence="11" key="2">
    <citation type="submission" date="2025-08" db="UniProtKB">
        <authorList>
            <consortium name="RefSeq"/>
        </authorList>
    </citation>
    <scope>IDENTIFICATION</scope>
    <source>
        <tissue evidence="11">Leaves</tissue>
    </source>
</reference>
<evidence type="ECO:0000256" key="5">
    <source>
        <dbReference type="ARBA" id="ARBA00052204"/>
    </source>
</evidence>
<dbReference type="GO" id="GO:0002238">
    <property type="term" value="P:response to molecule of fungal origin"/>
    <property type="evidence" value="ECO:0007669"/>
    <property type="project" value="UniProtKB-ARBA"/>
</dbReference>
<comment type="catalytic activity">
    <reaction evidence="5">
        <text>gibberellin A1 + 2-oxoglutarate + O2 = gibberellin A8 + succinate + CO2</text>
        <dbReference type="Rhea" id="RHEA:15005"/>
        <dbReference type="ChEBI" id="CHEBI:15379"/>
        <dbReference type="ChEBI" id="CHEBI:16526"/>
        <dbReference type="ChEBI" id="CHEBI:16810"/>
        <dbReference type="ChEBI" id="CHEBI:30031"/>
        <dbReference type="ChEBI" id="CHEBI:58524"/>
        <dbReference type="ChEBI" id="CHEBI:58594"/>
        <dbReference type="EC" id="1.14.11.13"/>
    </reaction>
</comment>
<feature type="domain" description="Fe2OG dioxygenase" evidence="9">
    <location>
        <begin position="202"/>
        <end position="303"/>
    </location>
</feature>
<dbReference type="FunFam" id="2.60.120.330:FF:000021">
    <property type="entry name" value="Gibberellin 2-beta-dioxygenase 8"/>
    <property type="match status" value="1"/>
</dbReference>
<dbReference type="Proteomes" id="UP001652660">
    <property type="component" value="Chromosome 11c"/>
</dbReference>
<evidence type="ECO:0000256" key="3">
    <source>
        <dbReference type="ARBA" id="ARBA00023002"/>
    </source>
</evidence>
<dbReference type="EC" id="1.14.11.13" evidence="7"/>
<comment type="similarity">
    <text evidence="6">Belongs to the iron/ascorbate-dependent oxidoreductase family. GA2OX subfamily.</text>
</comment>
<name>A0A6P6V435_COFAR</name>
<dbReference type="AlphaFoldDB" id="A0A6P6V435"/>
<evidence type="ECO:0000313" key="11">
    <source>
        <dbReference type="RefSeq" id="XP_027097490.1"/>
    </source>
</evidence>
<keyword evidence="10" id="KW-1185">Reference proteome</keyword>
<dbReference type="Pfam" id="PF14226">
    <property type="entry name" value="DIOX_N"/>
    <property type="match status" value="1"/>
</dbReference>
<evidence type="ECO:0000259" key="9">
    <source>
        <dbReference type="PROSITE" id="PS51471"/>
    </source>
</evidence>
<keyword evidence="4 8" id="KW-0408">Iron</keyword>
<sequence>MIDSNSNCNPPLLQDYAQLVHKLQSHVAVDQCEEEGNKMMMMVQEECELPLIDLGVLITSESSSDEASKRECMAKIAMASSEWGFFQVVNHGVSSELLRKMREEQIKLFRAPFEKKASYALLNSSYRWGTPTATCPKQFSWSEAFHIPLAKISDQASYGDFTSLREVMVEYAEAMQGVAKLLAGVLAMKMGSPKQVLEEICDENTCFLRLNRYPACPISPEIFGLVPHTDSDFLTILHQDEVGGLQLMKDSKWVAVKPNADALIVNIGDLFQAWSNDAYKSVEHKVMVKRKVERFSIAYFLCPSYESEIGSCKREPSASVYKAFTFGQYRHQVREDVKFIGHKVGLSRFRV</sequence>
<dbReference type="InterPro" id="IPR005123">
    <property type="entry name" value="Oxoglu/Fe-dep_dioxygenase_dom"/>
</dbReference>
<reference evidence="10" key="1">
    <citation type="journal article" date="2025" name="Foods">
        <title>Unveiling the Microbial Signatures of Arabica Coffee Cherries: Insights into Ripeness Specific Diversity, Functional Traits, and Implications for Quality and Safety.</title>
        <authorList>
            <consortium name="RefSeq"/>
            <person name="Tenea G.N."/>
            <person name="Cifuentes V."/>
            <person name="Reyes P."/>
            <person name="Cevallos-Vallejos M."/>
        </authorList>
    </citation>
    <scope>NUCLEOTIDE SEQUENCE [LARGE SCALE GENOMIC DNA]</scope>
</reference>
<dbReference type="SUPFAM" id="SSF51197">
    <property type="entry name" value="Clavaminate synthase-like"/>
    <property type="match status" value="1"/>
</dbReference>
<accession>A0A6P6V435</accession>
<evidence type="ECO:0000256" key="1">
    <source>
        <dbReference type="ARBA" id="ARBA00022723"/>
    </source>
</evidence>
<gene>
    <name evidence="11" type="primary">LOC113717041</name>
</gene>
<dbReference type="InterPro" id="IPR050231">
    <property type="entry name" value="Iron_ascorbate_oxido_reductase"/>
</dbReference>
<dbReference type="GO" id="GO:0009685">
    <property type="term" value="P:gibberellin metabolic process"/>
    <property type="evidence" value="ECO:0007669"/>
    <property type="project" value="UniProtKB-ARBA"/>
</dbReference>